<keyword evidence="6 8" id="KW-1133">Transmembrane helix</keyword>
<feature type="transmembrane region" description="Helical" evidence="8">
    <location>
        <begin position="101"/>
        <end position="119"/>
    </location>
</feature>
<keyword evidence="4" id="KW-1003">Cell membrane</keyword>
<dbReference type="RefSeq" id="WP_345582914.1">
    <property type="nucleotide sequence ID" value="NZ_BAABLV010000036.1"/>
</dbReference>
<keyword evidence="5 8" id="KW-0812">Transmembrane</keyword>
<dbReference type="InterPro" id="IPR037185">
    <property type="entry name" value="EmrE-like"/>
</dbReference>
<evidence type="ECO:0000259" key="9">
    <source>
        <dbReference type="Pfam" id="PF00892"/>
    </source>
</evidence>
<feature type="transmembrane region" description="Helical" evidence="8">
    <location>
        <begin position="40"/>
        <end position="58"/>
    </location>
</feature>
<evidence type="ECO:0000256" key="8">
    <source>
        <dbReference type="SAM" id="Phobius"/>
    </source>
</evidence>
<evidence type="ECO:0000256" key="6">
    <source>
        <dbReference type="ARBA" id="ARBA00022989"/>
    </source>
</evidence>
<keyword evidence="7 8" id="KW-0472">Membrane</keyword>
<evidence type="ECO:0000256" key="3">
    <source>
        <dbReference type="ARBA" id="ARBA00022448"/>
    </source>
</evidence>
<organism evidence="10 11">
    <name type="scientific">Tessaracoccus lubricantis</name>
    <dbReference type="NCBI Taxonomy" id="545543"/>
    <lineage>
        <taxon>Bacteria</taxon>
        <taxon>Bacillati</taxon>
        <taxon>Actinomycetota</taxon>
        <taxon>Actinomycetes</taxon>
        <taxon>Propionibacteriales</taxon>
        <taxon>Propionibacteriaceae</taxon>
        <taxon>Tessaracoccus</taxon>
    </lineage>
</organism>
<comment type="subcellular location">
    <subcellularLocation>
        <location evidence="1">Cell membrane</location>
        <topology evidence="1">Multi-pass membrane protein</topology>
    </subcellularLocation>
</comment>
<dbReference type="NCBIfam" id="TIGR00688">
    <property type="entry name" value="rarD"/>
    <property type="match status" value="1"/>
</dbReference>
<feature type="transmembrane region" description="Helical" evidence="8">
    <location>
        <begin position="177"/>
        <end position="197"/>
    </location>
</feature>
<dbReference type="PANTHER" id="PTHR22911:SF137">
    <property type="entry name" value="SOLUTE CARRIER FAMILY 35 MEMBER G2-RELATED"/>
    <property type="match status" value="1"/>
</dbReference>
<gene>
    <name evidence="10" type="primary">rarD</name>
    <name evidence="10" type="ORF">GCM10025789_22650</name>
</gene>
<keyword evidence="11" id="KW-1185">Reference proteome</keyword>
<dbReference type="InterPro" id="IPR004626">
    <property type="entry name" value="RarD"/>
</dbReference>
<dbReference type="InterPro" id="IPR000620">
    <property type="entry name" value="EamA_dom"/>
</dbReference>
<protein>
    <submittedName>
        <fullName evidence="10">EamA family transporter RarD</fullName>
    </submittedName>
</protein>
<evidence type="ECO:0000256" key="5">
    <source>
        <dbReference type="ARBA" id="ARBA00022692"/>
    </source>
</evidence>
<feature type="transmembrane region" description="Helical" evidence="8">
    <location>
        <begin position="209"/>
        <end position="230"/>
    </location>
</feature>
<feature type="transmembrane region" description="Helical" evidence="8">
    <location>
        <begin position="70"/>
        <end position="95"/>
    </location>
</feature>
<comment type="similarity">
    <text evidence="2">Belongs to the EamA transporter family.</text>
</comment>
<evidence type="ECO:0000256" key="1">
    <source>
        <dbReference type="ARBA" id="ARBA00004651"/>
    </source>
</evidence>
<dbReference type="EMBL" id="BAABLV010000036">
    <property type="protein sequence ID" value="GAA4903256.1"/>
    <property type="molecule type" value="Genomic_DNA"/>
</dbReference>
<keyword evidence="3" id="KW-0813">Transport</keyword>
<comment type="caution">
    <text evidence="10">The sequence shown here is derived from an EMBL/GenBank/DDBJ whole genome shotgun (WGS) entry which is preliminary data.</text>
</comment>
<accession>A0ABP9FIV2</accession>
<evidence type="ECO:0000313" key="10">
    <source>
        <dbReference type="EMBL" id="GAA4903256.1"/>
    </source>
</evidence>
<evidence type="ECO:0000256" key="4">
    <source>
        <dbReference type="ARBA" id="ARBA00022475"/>
    </source>
</evidence>
<name>A0ABP9FIV2_9ACTN</name>
<feature type="transmembrane region" description="Helical" evidence="8">
    <location>
        <begin position="237"/>
        <end position="258"/>
    </location>
</feature>
<feature type="transmembrane region" description="Helical" evidence="8">
    <location>
        <begin position="126"/>
        <end position="144"/>
    </location>
</feature>
<feature type="domain" description="EamA" evidence="9">
    <location>
        <begin position="6"/>
        <end position="142"/>
    </location>
</feature>
<sequence>MRDSNKGLGYGLAAYGLWGLFPLYFVLFERSGALEVVAHRALWSLVFCVVLLTVLRQWGHLRRALADRRAALSLAVAGVLIVVNWATYVFAVLTGHTLETALGYFINPLAVAALGILVLGERLRPLQWTAMCFGLASVVVMVVAYGQVPWAALTLALSFGTYSLVKKMAGRSVGALPGLAIETGAVAPIAIGFLIYLTVTGQSTASGGYGLLLTTTGIVTAIPLLLFAAAARRVSMVTIAILQYVAPIGQFLLGWLYFGEPMPPSRWAGFALIWVAVALFVTDALVVTRQNRGRPLLPRLMARKASR</sequence>
<dbReference type="PANTHER" id="PTHR22911">
    <property type="entry name" value="ACYL-MALONYL CONDENSING ENZYME-RELATED"/>
    <property type="match status" value="1"/>
</dbReference>
<feature type="transmembrane region" description="Helical" evidence="8">
    <location>
        <begin position="7"/>
        <end position="28"/>
    </location>
</feature>
<feature type="transmembrane region" description="Helical" evidence="8">
    <location>
        <begin position="270"/>
        <end position="288"/>
    </location>
</feature>
<reference evidence="11" key="1">
    <citation type="journal article" date="2019" name="Int. J. Syst. Evol. Microbiol.">
        <title>The Global Catalogue of Microorganisms (GCM) 10K type strain sequencing project: providing services to taxonomists for standard genome sequencing and annotation.</title>
        <authorList>
            <consortium name="The Broad Institute Genomics Platform"/>
            <consortium name="The Broad Institute Genome Sequencing Center for Infectious Disease"/>
            <person name="Wu L."/>
            <person name="Ma J."/>
        </authorList>
    </citation>
    <scope>NUCLEOTIDE SEQUENCE [LARGE SCALE GENOMIC DNA]</scope>
    <source>
        <strain evidence="11">JCM 19125</strain>
    </source>
</reference>
<proteinExistence type="inferred from homology"/>
<evidence type="ECO:0000313" key="11">
    <source>
        <dbReference type="Proteomes" id="UP001501521"/>
    </source>
</evidence>
<dbReference type="Proteomes" id="UP001501521">
    <property type="component" value="Unassembled WGS sequence"/>
</dbReference>
<dbReference type="Pfam" id="PF00892">
    <property type="entry name" value="EamA"/>
    <property type="match status" value="2"/>
</dbReference>
<evidence type="ECO:0000256" key="7">
    <source>
        <dbReference type="ARBA" id="ARBA00023136"/>
    </source>
</evidence>
<dbReference type="SUPFAM" id="SSF103481">
    <property type="entry name" value="Multidrug resistance efflux transporter EmrE"/>
    <property type="match status" value="2"/>
</dbReference>
<evidence type="ECO:0000256" key="2">
    <source>
        <dbReference type="ARBA" id="ARBA00007362"/>
    </source>
</evidence>
<feature type="domain" description="EamA" evidence="9">
    <location>
        <begin position="151"/>
        <end position="281"/>
    </location>
</feature>